<dbReference type="PROSITE" id="PS51782">
    <property type="entry name" value="LYSM"/>
    <property type="match status" value="1"/>
</dbReference>
<feature type="region of interest" description="Disordered" evidence="2">
    <location>
        <begin position="329"/>
        <end position="352"/>
    </location>
</feature>
<dbReference type="InterPro" id="IPR038440">
    <property type="entry name" value="FimV_C_sf"/>
</dbReference>
<feature type="compositionally biased region" description="Pro residues" evidence="2">
    <location>
        <begin position="176"/>
        <end position="191"/>
    </location>
</feature>
<keyword evidence="3" id="KW-0732">Signal</keyword>
<proteinExistence type="predicted"/>
<feature type="signal peptide" evidence="3">
    <location>
        <begin position="1"/>
        <end position="33"/>
    </location>
</feature>
<evidence type="ECO:0000313" key="5">
    <source>
        <dbReference type="EMBL" id="SFM03808.1"/>
    </source>
</evidence>
<dbReference type="InterPro" id="IPR020011">
    <property type="entry name" value="FimV_C"/>
</dbReference>
<feature type="compositionally biased region" description="Basic and acidic residues" evidence="2">
    <location>
        <begin position="329"/>
        <end position="338"/>
    </location>
</feature>
<feature type="compositionally biased region" description="Pro residues" evidence="2">
    <location>
        <begin position="783"/>
        <end position="795"/>
    </location>
</feature>
<keyword evidence="1" id="KW-0175">Coiled coil</keyword>
<evidence type="ECO:0000259" key="4">
    <source>
        <dbReference type="PROSITE" id="PS51782"/>
    </source>
</evidence>
<protein>
    <submittedName>
        <fullName evidence="5">Pilus assembly protein FimV</fullName>
    </submittedName>
</protein>
<dbReference type="RefSeq" id="WP_093387839.1">
    <property type="nucleotide sequence ID" value="NZ_FOTW01000011.1"/>
</dbReference>
<dbReference type="AlphaFoldDB" id="A0A1I4MKR8"/>
<dbReference type="EMBL" id="FOTW01000011">
    <property type="protein sequence ID" value="SFM03808.1"/>
    <property type="molecule type" value="Genomic_DNA"/>
</dbReference>
<dbReference type="Gene3D" id="1.20.58.2200">
    <property type="match status" value="1"/>
</dbReference>
<feature type="compositionally biased region" description="Pro residues" evidence="2">
    <location>
        <begin position="418"/>
        <end position="428"/>
    </location>
</feature>
<dbReference type="NCBIfam" id="TIGR03505">
    <property type="entry name" value="FimV_core"/>
    <property type="match status" value="1"/>
</dbReference>
<feature type="region of interest" description="Disordered" evidence="2">
    <location>
        <begin position="480"/>
        <end position="525"/>
    </location>
</feature>
<keyword evidence="6" id="KW-1185">Reference proteome</keyword>
<evidence type="ECO:0000256" key="3">
    <source>
        <dbReference type="SAM" id="SignalP"/>
    </source>
</evidence>
<dbReference type="STRING" id="758825.SAMN02982985_02465"/>
<evidence type="ECO:0000313" key="6">
    <source>
        <dbReference type="Proteomes" id="UP000199470"/>
    </source>
</evidence>
<dbReference type="Proteomes" id="UP000199470">
    <property type="component" value="Unassembled WGS sequence"/>
</dbReference>
<feature type="region of interest" description="Disordered" evidence="2">
    <location>
        <begin position="719"/>
        <end position="796"/>
    </location>
</feature>
<feature type="domain" description="LysM" evidence="4">
    <location>
        <begin position="208"/>
        <end position="263"/>
    </location>
</feature>
<dbReference type="InterPro" id="IPR036779">
    <property type="entry name" value="LysM_dom_sf"/>
</dbReference>
<reference evidence="5 6" key="1">
    <citation type="submission" date="2016-10" db="EMBL/GenBank/DDBJ databases">
        <authorList>
            <person name="de Groot N.N."/>
        </authorList>
    </citation>
    <scope>NUCLEOTIDE SEQUENCE [LARGE SCALE GENOMIC DNA]</scope>
    <source>
        <strain evidence="5 6">ATCC 43154</strain>
    </source>
</reference>
<dbReference type="OrthoDB" id="5298707at2"/>
<feature type="chain" id="PRO_5011704996" evidence="3">
    <location>
        <begin position="34"/>
        <end position="905"/>
    </location>
</feature>
<dbReference type="InterPro" id="IPR018392">
    <property type="entry name" value="LysM"/>
</dbReference>
<dbReference type="CDD" id="cd00118">
    <property type="entry name" value="LysM"/>
    <property type="match status" value="1"/>
</dbReference>
<dbReference type="PROSITE" id="PS51257">
    <property type="entry name" value="PROKAR_LIPOPROTEIN"/>
    <property type="match status" value="1"/>
</dbReference>
<dbReference type="NCBIfam" id="TIGR03504">
    <property type="entry name" value="FimV_Cterm"/>
    <property type="match status" value="1"/>
</dbReference>
<accession>A0A1I4MKR8</accession>
<dbReference type="Gene3D" id="3.10.350.10">
    <property type="entry name" value="LysM domain"/>
    <property type="match status" value="1"/>
</dbReference>
<evidence type="ECO:0000256" key="1">
    <source>
        <dbReference type="SAM" id="Coils"/>
    </source>
</evidence>
<feature type="compositionally biased region" description="Low complexity" evidence="2">
    <location>
        <begin position="192"/>
        <end position="206"/>
    </location>
</feature>
<sequence length="905" mass="92730">MPATTRPSIVSFALNTLTSAVACAVFLSPAANAAGLGKLTVLSALGQPLRAEIELTAVAPDEAAGLVAKLAPAEAFRQANIDFNPTLLSLRFEVEQRNGRQLIRVSSSQAVNEPFVDMLLELSWTGGRLVREYTFLLDPAEMRSTQSAQVAAPVDVPNNRNAAPAAAQAAAPAPAAAPSPAAAPAPAPAPAPARSARAARPAAPAAEDGYKVKPGDSLGRIARQLKPVDVSLDLMLVALYRANPEAFMGKNMNRLKSGQILALPDADAIRAAASDGEAHGVVVAHAADFNAYRNKLAGQVATSAPAKEAEPAKSAGGKITAKVEERATAANEAKDQLKLSKATPPAGGKAGASLEDKIAKEQQMAEAAARVKELEKNVSDLEKLMAVKSKAAAEKAPASASAGASVKATTPTIELNPPATPEAKQPPPIKTVVVPPRSLEPSLADTVMENLNTIGVAAAALLAGLGAIVYSRRRKQQGEAAAEPSLLGDPAPAAAPPVAPAGGENVDTSNSVFNSNFAPSASQLDTNEVDPVAEADVYIAYGRDAQAEEILKEALRSHPDRSAVRLKLLEIYATRKDPRAFETQASELYALTRGEGEEWAQAVALGLALDAYNPLYAAGPSVAAVSAAAATPAERLPEPQDSAAPFDDGMDFGLDQQLDTALPVAPAAAPAPAEFASSGSDNLLDFDLGGLSLDPVPAAAVADQPSAAVTSEESAFDLAFDSPAPAPAPAPAVITDEPSMDFGIDLPEDRAEAPAASAPTALPSVGSDPLADLDMMDFDLPSSPAPAPSAAPAPAPASFASDFADLELPDMGLGGAAKADGAAPEFDLSDINLDLDQKQGGGAAPAVKEEQLSAIHMEMDTKLDLAIAYQEIGDKEGARELLDEVLRGGSDDQVAKANAMRALLG</sequence>
<evidence type="ECO:0000256" key="2">
    <source>
        <dbReference type="SAM" id="MobiDB-lite"/>
    </source>
</evidence>
<dbReference type="Pfam" id="PF25800">
    <property type="entry name" value="FimV_N"/>
    <property type="match status" value="1"/>
</dbReference>
<name>A0A1I4MKR8_9BURK</name>
<feature type="region of interest" description="Disordered" evidence="2">
    <location>
        <begin position="395"/>
        <end position="428"/>
    </location>
</feature>
<dbReference type="InterPro" id="IPR057840">
    <property type="entry name" value="FimV_N"/>
</dbReference>
<feature type="compositionally biased region" description="Low complexity" evidence="2">
    <location>
        <begin position="395"/>
        <end position="408"/>
    </location>
</feature>
<feature type="compositionally biased region" description="Polar residues" evidence="2">
    <location>
        <begin position="506"/>
        <end position="525"/>
    </location>
</feature>
<dbReference type="InterPro" id="IPR020012">
    <property type="entry name" value="LysM_FimV"/>
</dbReference>
<feature type="region of interest" description="Disordered" evidence="2">
    <location>
        <begin position="176"/>
        <end position="211"/>
    </location>
</feature>
<feature type="coiled-coil region" evidence="1">
    <location>
        <begin position="357"/>
        <end position="391"/>
    </location>
</feature>
<organism evidence="5 6">
    <name type="scientific">Rugamonas rubra</name>
    <dbReference type="NCBI Taxonomy" id="758825"/>
    <lineage>
        <taxon>Bacteria</taxon>
        <taxon>Pseudomonadati</taxon>
        <taxon>Pseudomonadota</taxon>
        <taxon>Betaproteobacteria</taxon>
        <taxon>Burkholderiales</taxon>
        <taxon>Oxalobacteraceae</taxon>
        <taxon>Telluria group</taxon>
        <taxon>Rugamonas</taxon>
    </lineage>
</organism>
<gene>
    <name evidence="5" type="ORF">SAMN02982985_02465</name>
</gene>
<feature type="compositionally biased region" description="Low complexity" evidence="2">
    <location>
        <begin position="753"/>
        <end position="763"/>
    </location>
</feature>